<evidence type="ECO:0000313" key="3">
    <source>
        <dbReference type="EMBL" id="MBB6431199.1"/>
    </source>
</evidence>
<feature type="region of interest" description="Disordered" evidence="1">
    <location>
        <begin position="50"/>
        <end position="99"/>
    </location>
</feature>
<name>A0A7X0HB72_9BACT</name>
<dbReference type="AlphaFoldDB" id="A0A7X0HB72"/>
<evidence type="ECO:0008006" key="5">
    <source>
        <dbReference type="Google" id="ProtNLM"/>
    </source>
</evidence>
<sequence length="315" mass="31210">MAKMFYTLEEASARLGLDAEAVKEMAASGKLQQFRDRDKLMFKREQVDSMASVGESTDGSSLGIPLADPGPDDTDAISLADSMAGGGEPDDPREGTGISVFDAGEVEPADPMAQTQVTQPQIDDEELALESVGSGSGLLDLTRESDDTSLGAELLDEIYPGGGDTGTGASSADFGLESSVGSSGVFEGALAMDTGTSGPSGLDNLVEADPGSMDLPGAGVTASAGAVAAVSYAAAEESDPAGSALGAGLLIGATAALFIGLIVIAAALAGSRSALTSMLVEEGGKASNVMFLCIGLAALSAVLGGVGFVIGKKSA</sequence>
<gene>
    <name evidence="3" type="ORF">HNQ40_003005</name>
</gene>
<organism evidence="3 4">
    <name type="scientific">Algisphaera agarilytica</name>
    <dbReference type="NCBI Taxonomy" id="1385975"/>
    <lineage>
        <taxon>Bacteria</taxon>
        <taxon>Pseudomonadati</taxon>
        <taxon>Planctomycetota</taxon>
        <taxon>Phycisphaerae</taxon>
        <taxon>Phycisphaerales</taxon>
        <taxon>Phycisphaeraceae</taxon>
        <taxon>Algisphaera</taxon>
    </lineage>
</organism>
<dbReference type="EMBL" id="JACHGY010000001">
    <property type="protein sequence ID" value="MBB6431199.1"/>
    <property type="molecule type" value="Genomic_DNA"/>
</dbReference>
<keyword evidence="2" id="KW-1133">Transmembrane helix</keyword>
<keyword evidence="2" id="KW-0812">Transmembrane</keyword>
<feature type="transmembrane region" description="Helical" evidence="2">
    <location>
        <begin position="289"/>
        <end position="310"/>
    </location>
</feature>
<dbReference type="Proteomes" id="UP000541810">
    <property type="component" value="Unassembled WGS sequence"/>
</dbReference>
<accession>A0A7X0HB72</accession>
<reference evidence="3 4" key="1">
    <citation type="submission" date="2020-08" db="EMBL/GenBank/DDBJ databases">
        <title>Genomic Encyclopedia of Type Strains, Phase IV (KMG-IV): sequencing the most valuable type-strain genomes for metagenomic binning, comparative biology and taxonomic classification.</title>
        <authorList>
            <person name="Goeker M."/>
        </authorList>
    </citation>
    <scope>NUCLEOTIDE SEQUENCE [LARGE SCALE GENOMIC DNA]</scope>
    <source>
        <strain evidence="3 4">DSM 103725</strain>
    </source>
</reference>
<keyword evidence="2" id="KW-0472">Membrane</keyword>
<evidence type="ECO:0000256" key="1">
    <source>
        <dbReference type="SAM" id="MobiDB-lite"/>
    </source>
</evidence>
<comment type="caution">
    <text evidence="3">The sequence shown here is derived from an EMBL/GenBank/DDBJ whole genome shotgun (WGS) entry which is preliminary data.</text>
</comment>
<proteinExistence type="predicted"/>
<keyword evidence="4" id="KW-1185">Reference proteome</keyword>
<dbReference type="RefSeq" id="WP_184678686.1">
    <property type="nucleotide sequence ID" value="NZ_JACHGY010000001.1"/>
</dbReference>
<protein>
    <recommendedName>
        <fullName evidence="5">Helix-turn-helix domain-containing protein</fullName>
    </recommendedName>
</protein>
<feature type="transmembrane region" description="Helical" evidence="2">
    <location>
        <begin position="247"/>
        <end position="269"/>
    </location>
</feature>
<evidence type="ECO:0000256" key="2">
    <source>
        <dbReference type="SAM" id="Phobius"/>
    </source>
</evidence>
<evidence type="ECO:0000313" key="4">
    <source>
        <dbReference type="Proteomes" id="UP000541810"/>
    </source>
</evidence>